<dbReference type="EMBL" id="JACHWP010000002">
    <property type="protein sequence ID" value="MBB3023014.1"/>
    <property type="molecule type" value="Genomic_DNA"/>
</dbReference>
<keyword evidence="3" id="KW-1185">Reference proteome</keyword>
<reference evidence="2 3" key="1">
    <citation type="submission" date="2020-08" db="EMBL/GenBank/DDBJ databases">
        <title>Sequencing the genomes of 1000 actinobacteria strains.</title>
        <authorList>
            <person name="Klenk H.-P."/>
        </authorList>
    </citation>
    <scope>NUCLEOTIDE SEQUENCE [LARGE SCALE GENOMIC DNA]</scope>
    <source>
        <strain evidence="2 3">DSM 23040</strain>
    </source>
</reference>
<gene>
    <name evidence="2" type="ORF">FHX50_001297</name>
</gene>
<dbReference type="Proteomes" id="UP000568050">
    <property type="component" value="Unassembled WGS sequence"/>
</dbReference>
<dbReference type="RefSeq" id="WP_183375759.1">
    <property type="nucleotide sequence ID" value="NZ_CBCSFZ010000001.1"/>
</dbReference>
<dbReference type="AlphaFoldDB" id="A0A839QRT6"/>
<evidence type="ECO:0000313" key="2">
    <source>
        <dbReference type="EMBL" id="MBB3023014.1"/>
    </source>
</evidence>
<organism evidence="2 3">
    <name type="scientific">Helcobacillus massiliensis</name>
    <dbReference type="NCBI Taxonomy" id="521392"/>
    <lineage>
        <taxon>Bacteria</taxon>
        <taxon>Bacillati</taxon>
        <taxon>Actinomycetota</taxon>
        <taxon>Actinomycetes</taxon>
        <taxon>Micrococcales</taxon>
        <taxon>Dermabacteraceae</taxon>
        <taxon>Helcobacillus</taxon>
    </lineage>
</organism>
<feature type="region of interest" description="Disordered" evidence="1">
    <location>
        <begin position="1"/>
        <end position="66"/>
    </location>
</feature>
<sequence>MTDRRSPTLGESRPGRVVVSSVTGKPMEQPVRRGGPRIVPNRTEDDAAVDSNDDRLRQDVPPHWGR</sequence>
<evidence type="ECO:0000313" key="3">
    <source>
        <dbReference type="Proteomes" id="UP000568050"/>
    </source>
</evidence>
<protein>
    <submittedName>
        <fullName evidence="2">Uncharacterized protein</fullName>
    </submittedName>
</protein>
<accession>A0A839QRT6</accession>
<proteinExistence type="predicted"/>
<name>A0A839QRT6_9MICO</name>
<evidence type="ECO:0000256" key="1">
    <source>
        <dbReference type="SAM" id="MobiDB-lite"/>
    </source>
</evidence>
<comment type="caution">
    <text evidence="2">The sequence shown here is derived from an EMBL/GenBank/DDBJ whole genome shotgun (WGS) entry which is preliminary data.</text>
</comment>